<name>A0A366ICB0_9FIRM</name>
<evidence type="ECO:0000256" key="2">
    <source>
        <dbReference type="SAM" id="Phobius"/>
    </source>
</evidence>
<keyword evidence="4" id="KW-1185">Reference proteome</keyword>
<dbReference type="AlphaFoldDB" id="A0A366ICB0"/>
<keyword evidence="2" id="KW-0472">Membrane</keyword>
<evidence type="ECO:0000313" key="3">
    <source>
        <dbReference type="EMBL" id="RBP66705.1"/>
    </source>
</evidence>
<keyword evidence="2" id="KW-1133">Transmembrane helix</keyword>
<feature type="transmembrane region" description="Helical" evidence="2">
    <location>
        <begin position="337"/>
        <end position="356"/>
    </location>
</feature>
<dbReference type="Proteomes" id="UP000253490">
    <property type="component" value="Unassembled WGS sequence"/>
</dbReference>
<dbReference type="OrthoDB" id="2942964at2"/>
<organism evidence="3 4">
    <name type="scientific">Alkalibaculum bacchi</name>
    <dbReference type="NCBI Taxonomy" id="645887"/>
    <lineage>
        <taxon>Bacteria</taxon>
        <taxon>Bacillati</taxon>
        <taxon>Bacillota</taxon>
        <taxon>Clostridia</taxon>
        <taxon>Eubacteriales</taxon>
        <taxon>Eubacteriaceae</taxon>
        <taxon>Alkalibaculum</taxon>
    </lineage>
</organism>
<proteinExistence type="predicted"/>
<keyword evidence="2" id="KW-0812">Transmembrane</keyword>
<sequence>MNQNGDILQTDTVIEPRVPILSEGDLPEIIQGQFIKIKELDNSVTKSIEAANRALDSAERAKNKSVGFGKKKAAIEELQSAGVDLAEAVQLGTKAHKISFEFQTKLAKISQYLFALGCTNLANNRTVIQQLEMKLQGASEEELSELATQEVITVVKQLKKQEDLLKKLEDLTNLIKNHHERLEIQSKKNQKIDCQLQAQEQIDKLHDQKLKLHDENDKRLNHQLKTQAENQKKLEESLQIQVEISKGLQAKLLVHEQIYTSHEQQLKTLDENHKRLEESLQAQADIDLLHSKQLESQSTLGQSHDEQLASLKEINKTLKNEIDSLKILLGSKANNKFALFTLFIAISALALSLMRFF</sequence>
<keyword evidence="1" id="KW-0175">Coiled coil</keyword>
<feature type="coiled-coil region" evidence="1">
    <location>
        <begin position="121"/>
        <end position="188"/>
    </location>
</feature>
<evidence type="ECO:0000256" key="1">
    <source>
        <dbReference type="SAM" id="Coils"/>
    </source>
</evidence>
<comment type="caution">
    <text evidence="3">The sequence shown here is derived from an EMBL/GenBank/DDBJ whole genome shotgun (WGS) entry which is preliminary data.</text>
</comment>
<gene>
    <name evidence="3" type="ORF">DES36_10586</name>
</gene>
<dbReference type="RefSeq" id="WP_113920139.1">
    <property type="nucleotide sequence ID" value="NZ_QNRX01000005.1"/>
</dbReference>
<evidence type="ECO:0000313" key="4">
    <source>
        <dbReference type="Proteomes" id="UP000253490"/>
    </source>
</evidence>
<reference evidence="3 4" key="1">
    <citation type="submission" date="2018-06" db="EMBL/GenBank/DDBJ databases">
        <title>Genomic Encyclopedia of Type Strains, Phase IV (KMG-IV): sequencing the most valuable type-strain genomes for metagenomic binning, comparative biology and taxonomic classification.</title>
        <authorList>
            <person name="Goeker M."/>
        </authorList>
    </citation>
    <scope>NUCLEOTIDE SEQUENCE [LARGE SCALE GENOMIC DNA]</scope>
    <source>
        <strain evidence="3 4">DSM 22112</strain>
    </source>
</reference>
<dbReference type="EMBL" id="QNRX01000005">
    <property type="protein sequence ID" value="RBP66705.1"/>
    <property type="molecule type" value="Genomic_DNA"/>
</dbReference>
<feature type="coiled-coil region" evidence="1">
    <location>
        <begin position="221"/>
        <end position="328"/>
    </location>
</feature>
<protein>
    <submittedName>
        <fullName evidence="3">Uncharacterized protein</fullName>
    </submittedName>
</protein>
<accession>A0A366ICB0</accession>